<comment type="caution">
    <text evidence="2">The sequence shown here is derived from an EMBL/GenBank/DDBJ whole genome shotgun (WGS) entry which is preliminary data.</text>
</comment>
<feature type="transmembrane region" description="Helical" evidence="1">
    <location>
        <begin position="178"/>
        <end position="204"/>
    </location>
</feature>
<keyword evidence="1" id="KW-0812">Transmembrane</keyword>
<reference evidence="2 3" key="1">
    <citation type="journal article" date="2016" name="BMC Genomics">
        <title>Combined genomic and structural analyses of a cultured magnetotactic bacterium reveals its niche adaptation to a dynamic environment.</title>
        <authorList>
            <person name="Araujo A.C."/>
            <person name="Morillo V."/>
            <person name="Cypriano J."/>
            <person name="Teixeira L.C."/>
            <person name="Leao P."/>
            <person name="Lyra S."/>
            <person name="Almeida L.G."/>
            <person name="Bazylinski D.A."/>
            <person name="Vasconcellos A.T."/>
            <person name="Abreu F."/>
            <person name="Lins U."/>
        </authorList>
    </citation>
    <scope>NUCLEOTIDE SEQUENCE [LARGE SCALE GENOMIC DNA]</scope>
    <source>
        <strain evidence="2 3">IT-1</strain>
    </source>
</reference>
<keyword evidence="1" id="KW-0472">Membrane</keyword>
<feature type="transmembrane region" description="Helical" evidence="1">
    <location>
        <begin position="127"/>
        <end position="144"/>
    </location>
</feature>
<gene>
    <name evidence="2" type="ORF">MAIT1_01514</name>
</gene>
<name>A0A1Y2K1L8_9PROT</name>
<dbReference type="AlphaFoldDB" id="A0A1Y2K1L8"/>
<organism evidence="2 3">
    <name type="scientific">Magnetofaba australis IT-1</name>
    <dbReference type="NCBI Taxonomy" id="1434232"/>
    <lineage>
        <taxon>Bacteria</taxon>
        <taxon>Pseudomonadati</taxon>
        <taxon>Pseudomonadota</taxon>
        <taxon>Magnetococcia</taxon>
        <taxon>Magnetococcales</taxon>
        <taxon>Magnetococcaceae</taxon>
        <taxon>Magnetofaba</taxon>
    </lineage>
</organism>
<feature type="transmembrane region" description="Helical" evidence="1">
    <location>
        <begin position="21"/>
        <end position="46"/>
    </location>
</feature>
<dbReference type="EMBL" id="LVJN01000020">
    <property type="protein sequence ID" value="OSM01526.1"/>
    <property type="molecule type" value="Genomic_DNA"/>
</dbReference>
<keyword evidence="3" id="KW-1185">Reference proteome</keyword>
<dbReference type="STRING" id="1434232.MAIT1_01514"/>
<proteinExistence type="predicted"/>
<feature type="transmembrane region" description="Helical" evidence="1">
    <location>
        <begin position="90"/>
        <end position="115"/>
    </location>
</feature>
<evidence type="ECO:0000256" key="1">
    <source>
        <dbReference type="SAM" id="Phobius"/>
    </source>
</evidence>
<evidence type="ECO:0008006" key="4">
    <source>
        <dbReference type="Google" id="ProtNLM"/>
    </source>
</evidence>
<keyword evidence="1" id="KW-1133">Transmembrane helix</keyword>
<accession>A0A1Y2K1L8</accession>
<sequence length="224" mass="24497">MKETSIMQTVTSEAAKPASKLLYIGGILGLPLVGMIAFALQAVSAIESNPQPFLDLQDQIQTLAFGGSQINPEMLESLFDPLIEQMKPGLALMALSWLAVIGLFIKLVQASWAALREAGDAEAPSPWGMALLLLIPVFNFYWTFRAGLGWVRRYNQLLDARGWSRPRFSESLMQGACVTWILTILPTVGVLFALVNSVLVFMLLGRVIDEINWLAEQSGATQAA</sequence>
<dbReference type="Proteomes" id="UP000194003">
    <property type="component" value="Unassembled WGS sequence"/>
</dbReference>
<protein>
    <recommendedName>
        <fullName evidence="4">DUF4328 domain-containing protein</fullName>
    </recommendedName>
</protein>
<evidence type="ECO:0000313" key="3">
    <source>
        <dbReference type="Proteomes" id="UP000194003"/>
    </source>
</evidence>
<evidence type="ECO:0000313" key="2">
    <source>
        <dbReference type="EMBL" id="OSM01526.1"/>
    </source>
</evidence>